<reference evidence="10 11" key="1">
    <citation type="submission" date="2019-07" db="EMBL/GenBank/DDBJ databases">
        <title>complete genome sequencing of Ornithinimicrobium sp. H23M54.</title>
        <authorList>
            <person name="Bae J.-W."/>
            <person name="Lee S.-Y."/>
        </authorList>
    </citation>
    <scope>NUCLEOTIDE SEQUENCE [LARGE SCALE GENOMIC DNA]</scope>
    <source>
        <strain evidence="10 11">H23M54</strain>
    </source>
</reference>
<dbReference type="Gene3D" id="3.30.1490.10">
    <property type="match status" value="1"/>
</dbReference>
<keyword evidence="5 8" id="KW-0687">Ribonucleoprotein</keyword>
<organism evidence="10 11">
    <name type="scientific">Ornithinimicrobium ciconiae</name>
    <dbReference type="NCBI Taxonomy" id="2594265"/>
    <lineage>
        <taxon>Bacteria</taxon>
        <taxon>Bacillati</taxon>
        <taxon>Actinomycetota</taxon>
        <taxon>Actinomycetes</taxon>
        <taxon>Micrococcales</taxon>
        <taxon>Ornithinimicrobiaceae</taxon>
        <taxon>Ornithinimicrobium</taxon>
    </lineage>
</organism>
<comment type="function">
    <text evidence="8">One of the primary rRNA binding proteins, it binds directly to 16S rRNA central domain where it helps coordinate assembly of the platform of the 30S subunit.</text>
</comment>
<dbReference type="OrthoDB" id="9802617at2"/>
<dbReference type="GO" id="GO:0003735">
    <property type="term" value="F:structural constituent of ribosome"/>
    <property type="evidence" value="ECO:0007669"/>
    <property type="project" value="InterPro"/>
</dbReference>
<dbReference type="GO" id="GO:0006412">
    <property type="term" value="P:translation"/>
    <property type="evidence" value="ECO:0007669"/>
    <property type="project" value="UniProtKB-UniRule"/>
</dbReference>
<evidence type="ECO:0000313" key="11">
    <source>
        <dbReference type="Proteomes" id="UP000315395"/>
    </source>
</evidence>
<keyword evidence="2 8" id="KW-0699">rRNA-binding</keyword>
<accession>A0A516G8F7</accession>
<evidence type="ECO:0000256" key="1">
    <source>
        <dbReference type="ARBA" id="ARBA00006471"/>
    </source>
</evidence>
<evidence type="ECO:0000256" key="8">
    <source>
        <dbReference type="HAMAP-Rule" id="MF_01302"/>
    </source>
</evidence>
<evidence type="ECO:0000313" key="10">
    <source>
        <dbReference type="EMBL" id="QDO87809.1"/>
    </source>
</evidence>
<dbReference type="Gene3D" id="3.30.1370.30">
    <property type="match status" value="1"/>
</dbReference>
<dbReference type="SUPFAM" id="SSF56047">
    <property type="entry name" value="Ribosomal protein S8"/>
    <property type="match status" value="1"/>
</dbReference>
<dbReference type="RefSeq" id="WP_143782485.1">
    <property type="nucleotide sequence ID" value="NZ_CP041616.1"/>
</dbReference>
<dbReference type="Pfam" id="PF00410">
    <property type="entry name" value="Ribosomal_S8"/>
    <property type="match status" value="1"/>
</dbReference>
<dbReference type="PROSITE" id="PS00053">
    <property type="entry name" value="RIBOSOMAL_S8"/>
    <property type="match status" value="1"/>
</dbReference>
<dbReference type="HAMAP" id="MF_01302_B">
    <property type="entry name" value="Ribosomal_uS8_B"/>
    <property type="match status" value="1"/>
</dbReference>
<protein>
    <recommendedName>
        <fullName evidence="6 8">Small ribosomal subunit protein uS8</fullName>
    </recommendedName>
</protein>
<dbReference type="InterPro" id="IPR035987">
    <property type="entry name" value="Ribosomal_uS8_sf"/>
</dbReference>
<dbReference type="GO" id="GO:1990904">
    <property type="term" value="C:ribonucleoprotein complex"/>
    <property type="evidence" value="ECO:0007669"/>
    <property type="project" value="UniProtKB-KW"/>
</dbReference>
<evidence type="ECO:0000256" key="5">
    <source>
        <dbReference type="ARBA" id="ARBA00023274"/>
    </source>
</evidence>
<gene>
    <name evidence="8 10" type="primary">rpsH</name>
    <name evidence="10" type="ORF">FNH13_05150</name>
</gene>
<dbReference type="InterPro" id="IPR047863">
    <property type="entry name" value="Ribosomal_uS8_CS"/>
</dbReference>
<keyword evidence="4 8" id="KW-0689">Ribosomal protein</keyword>
<dbReference type="FunFam" id="3.30.1490.10:FF:000001">
    <property type="entry name" value="30S ribosomal protein S8"/>
    <property type="match status" value="1"/>
</dbReference>
<dbReference type="NCBIfam" id="NF001109">
    <property type="entry name" value="PRK00136.1"/>
    <property type="match status" value="1"/>
</dbReference>
<comment type="subunit">
    <text evidence="7 8">Part of the 30S ribosomal subunit. Contacts proteins S5 and S12.</text>
</comment>
<sequence length="132" mass="14198">MTMTDPIADMLTRIRNANSAHKDQVSMPFSKLKSHIAEILQAEGYIGGWSVEDAEVGKTLLIDLKYGPNRERSIAGVRRVSKPGLRVYAKSTGMPRVLGGLGVAIISTSSGLLTDRQAAQKGVGGEVLAYVW</sequence>
<evidence type="ECO:0000256" key="2">
    <source>
        <dbReference type="ARBA" id="ARBA00022730"/>
    </source>
</evidence>
<keyword evidence="11" id="KW-1185">Reference proteome</keyword>
<dbReference type="PANTHER" id="PTHR11758">
    <property type="entry name" value="40S RIBOSOMAL PROTEIN S15A"/>
    <property type="match status" value="1"/>
</dbReference>
<dbReference type="GO" id="GO:0005840">
    <property type="term" value="C:ribosome"/>
    <property type="evidence" value="ECO:0007669"/>
    <property type="project" value="UniProtKB-KW"/>
</dbReference>
<keyword evidence="3 8" id="KW-0694">RNA-binding</keyword>
<evidence type="ECO:0000256" key="6">
    <source>
        <dbReference type="ARBA" id="ARBA00035258"/>
    </source>
</evidence>
<dbReference type="KEGG" id="orz:FNH13_05150"/>
<dbReference type="InterPro" id="IPR000630">
    <property type="entry name" value="Ribosomal_uS8"/>
</dbReference>
<evidence type="ECO:0000256" key="9">
    <source>
        <dbReference type="RuleBase" id="RU003660"/>
    </source>
</evidence>
<name>A0A516G8F7_9MICO</name>
<proteinExistence type="inferred from homology"/>
<evidence type="ECO:0000256" key="7">
    <source>
        <dbReference type="ARBA" id="ARBA00046740"/>
    </source>
</evidence>
<dbReference type="FunFam" id="3.30.1370.30:FF:000002">
    <property type="entry name" value="30S ribosomal protein S8"/>
    <property type="match status" value="1"/>
</dbReference>
<dbReference type="GO" id="GO:0005737">
    <property type="term" value="C:cytoplasm"/>
    <property type="evidence" value="ECO:0007669"/>
    <property type="project" value="UniProtKB-ARBA"/>
</dbReference>
<evidence type="ECO:0000256" key="3">
    <source>
        <dbReference type="ARBA" id="ARBA00022884"/>
    </source>
</evidence>
<dbReference type="EMBL" id="CP041616">
    <property type="protein sequence ID" value="QDO87809.1"/>
    <property type="molecule type" value="Genomic_DNA"/>
</dbReference>
<comment type="similarity">
    <text evidence="1 8 9">Belongs to the universal ribosomal protein uS8 family.</text>
</comment>
<evidence type="ECO:0000256" key="4">
    <source>
        <dbReference type="ARBA" id="ARBA00022980"/>
    </source>
</evidence>
<dbReference type="Proteomes" id="UP000315395">
    <property type="component" value="Chromosome"/>
</dbReference>
<dbReference type="GO" id="GO:0019843">
    <property type="term" value="F:rRNA binding"/>
    <property type="evidence" value="ECO:0007669"/>
    <property type="project" value="UniProtKB-UniRule"/>
</dbReference>
<dbReference type="AlphaFoldDB" id="A0A516G8F7"/>